<dbReference type="InterPro" id="IPR036086">
    <property type="entry name" value="ParB/Sulfiredoxin_sf"/>
</dbReference>
<dbReference type="Gene3D" id="3.40.630.30">
    <property type="match status" value="1"/>
</dbReference>
<dbReference type="Pfam" id="PF02195">
    <property type="entry name" value="ParB_N"/>
    <property type="match status" value="1"/>
</dbReference>
<evidence type="ECO:0000313" key="2">
    <source>
        <dbReference type="EMBL" id="MCL6422559.1"/>
    </source>
</evidence>
<proteinExistence type="predicted"/>
<protein>
    <submittedName>
        <fullName evidence="2">GNAT family N-acetyltransferase</fullName>
        <ecNumber evidence="2">2.3.1.-</ecNumber>
    </submittedName>
</protein>
<comment type="caution">
    <text evidence="2">The sequence shown here is derived from an EMBL/GenBank/DDBJ whole genome shotgun (WGS) entry which is preliminary data.</text>
</comment>
<dbReference type="PANTHER" id="PTHR43617">
    <property type="entry name" value="L-AMINO ACID N-ACETYLTRANSFERASE"/>
    <property type="match status" value="1"/>
</dbReference>
<dbReference type="InterPro" id="IPR000182">
    <property type="entry name" value="GNAT_dom"/>
</dbReference>
<feature type="domain" description="N-acetyltransferase" evidence="1">
    <location>
        <begin position="1"/>
        <end position="116"/>
    </location>
</feature>
<dbReference type="GO" id="GO:0016746">
    <property type="term" value="F:acyltransferase activity"/>
    <property type="evidence" value="ECO:0007669"/>
    <property type="project" value="UniProtKB-KW"/>
</dbReference>
<dbReference type="EC" id="2.3.1.-" evidence="2"/>
<dbReference type="SUPFAM" id="SSF110849">
    <property type="entry name" value="ParB/Sulfiredoxin"/>
    <property type="match status" value="1"/>
</dbReference>
<keyword evidence="2" id="KW-0012">Acyltransferase</keyword>
<dbReference type="Pfam" id="PF00583">
    <property type="entry name" value="Acetyltransf_1"/>
    <property type="match status" value="1"/>
</dbReference>
<dbReference type="PANTHER" id="PTHR43617:SF20">
    <property type="entry name" value="N-ALPHA-ACETYLTRANSFERASE RIMI"/>
    <property type="match status" value="1"/>
</dbReference>
<organism evidence="2 3">
    <name type="scientific">Brachybacterium equifaecis</name>
    <dbReference type="NCBI Taxonomy" id="2910770"/>
    <lineage>
        <taxon>Bacteria</taxon>
        <taxon>Bacillati</taxon>
        <taxon>Actinomycetota</taxon>
        <taxon>Actinomycetes</taxon>
        <taxon>Micrococcales</taxon>
        <taxon>Dermabacteraceae</taxon>
        <taxon>Brachybacterium</taxon>
    </lineage>
</organism>
<dbReference type="SUPFAM" id="SSF55729">
    <property type="entry name" value="Acyl-CoA N-acyltransferases (Nat)"/>
    <property type="match status" value="1"/>
</dbReference>
<dbReference type="CDD" id="cd04301">
    <property type="entry name" value="NAT_SF"/>
    <property type="match status" value="1"/>
</dbReference>
<name>A0ABT0QYG7_9MICO</name>
<evidence type="ECO:0000313" key="3">
    <source>
        <dbReference type="Proteomes" id="UP001203761"/>
    </source>
</evidence>
<dbReference type="Proteomes" id="UP001203761">
    <property type="component" value="Unassembled WGS sequence"/>
</dbReference>
<keyword evidence="3" id="KW-1185">Reference proteome</keyword>
<sequence length="238" mass="25469">MILLVDGGPDLESPGTSEPRGAVVGVARIVLPETPGAPAGLFSVWVDPAVRGRGAGRMLVEACIDRLHELAPGTRLRLDVRPENHVAQRLYERLGFGHIASGKPDGDDLVMERGAGPSRRHAVDLPTALVARYRAVDREEIGSSHLDSAAHLDALAASIRVQGIRQPLDLAVAEEFATLDGNHRLAAAIRVGLTEVPVHISRRHSSPKPEHARALRTEDRAILHSALAESERRSSGSA</sequence>
<gene>
    <name evidence="2" type="ORF">Bequi_04025</name>
</gene>
<reference evidence="2" key="1">
    <citation type="submission" date="2022-02" db="EMBL/GenBank/DDBJ databases">
        <authorList>
            <person name="Lee M."/>
            <person name="Kim S.-J."/>
            <person name="Jung M.-Y."/>
        </authorList>
    </citation>
    <scope>NUCLEOTIDE SEQUENCE</scope>
    <source>
        <strain evidence="2">JHP9</strain>
    </source>
</reference>
<dbReference type="Gene3D" id="3.90.1530.10">
    <property type="entry name" value="Conserved hypothetical protein from pyrococcus furiosus pfu- 392566-001, ParB domain"/>
    <property type="match status" value="1"/>
</dbReference>
<evidence type="ECO:0000259" key="1">
    <source>
        <dbReference type="PROSITE" id="PS51186"/>
    </source>
</evidence>
<dbReference type="RefSeq" id="WP_249736655.1">
    <property type="nucleotide sequence ID" value="NZ_JAKNCJ010000001.1"/>
</dbReference>
<accession>A0ABT0QYG7</accession>
<keyword evidence="2" id="KW-0808">Transferase</keyword>
<dbReference type="InterPro" id="IPR050276">
    <property type="entry name" value="MshD_Acetyltransferase"/>
</dbReference>
<dbReference type="PROSITE" id="PS51186">
    <property type="entry name" value="GNAT"/>
    <property type="match status" value="1"/>
</dbReference>
<dbReference type="InterPro" id="IPR003115">
    <property type="entry name" value="ParB_N"/>
</dbReference>
<dbReference type="EMBL" id="JAKNCJ010000001">
    <property type="protein sequence ID" value="MCL6422559.1"/>
    <property type="molecule type" value="Genomic_DNA"/>
</dbReference>
<dbReference type="InterPro" id="IPR016181">
    <property type="entry name" value="Acyl_CoA_acyltransferase"/>
</dbReference>